<dbReference type="AlphaFoldDB" id="A0A974CKL4"/>
<dbReference type="EMBL" id="CM004477">
    <property type="protein sequence ID" value="OCT75007.1"/>
    <property type="molecule type" value="Genomic_DNA"/>
</dbReference>
<evidence type="ECO:0000256" key="1">
    <source>
        <dbReference type="SAM" id="MobiDB-lite"/>
    </source>
</evidence>
<organism evidence="2 3">
    <name type="scientific">Xenopus laevis</name>
    <name type="common">African clawed frog</name>
    <dbReference type="NCBI Taxonomy" id="8355"/>
    <lineage>
        <taxon>Eukaryota</taxon>
        <taxon>Metazoa</taxon>
        <taxon>Chordata</taxon>
        <taxon>Craniata</taxon>
        <taxon>Vertebrata</taxon>
        <taxon>Euteleostomi</taxon>
        <taxon>Amphibia</taxon>
        <taxon>Batrachia</taxon>
        <taxon>Anura</taxon>
        <taxon>Pipoidea</taxon>
        <taxon>Pipidae</taxon>
        <taxon>Xenopodinae</taxon>
        <taxon>Xenopus</taxon>
        <taxon>Xenopus</taxon>
    </lineage>
</organism>
<evidence type="ECO:0000313" key="2">
    <source>
        <dbReference type="EMBL" id="OCT75007.1"/>
    </source>
</evidence>
<feature type="compositionally biased region" description="Polar residues" evidence="1">
    <location>
        <begin position="51"/>
        <end position="69"/>
    </location>
</feature>
<gene>
    <name evidence="2" type="ORF">XELAEV_18033996mg</name>
</gene>
<proteinExistence type="predicted"/>
<accession>A0A974CKL4</accession>
<reference evidence="3" key="1">
    <citation type="journal article" date="2016" name="Nature">
        <title>Genome evolution in the allotetraploid frog Xenopus laevis.</title>
        <authorList>
            <person name="Session A.M."/>
            <person name="Uno Y."/>
            <person name="Kwon T."/>
            <person name="Chapman J.A."/>
            <person name="Toyoda A."/>
            <person name="Takahashi S."/>
            <person name="Fukui A."/>
            <person name="Hikosaka A."/>
            <person name="Suzuki A."/>
            <person name="Kondo M."/>
            <person name="van Heeringen S.J."/>
            <person name="Quigley I."/>
            <person name="Heinz S."/>
            <person name="Ogino H."/>
            <person name="Ochi H."/>
            <person name="Hellsten U."/>
            <person name="Lyons J.B."/>
            <person name="Simakov O."/>
            <person name="Putnam N."/>
            <person name="Stites J."/>
            <person name="Kuroki Y."/>
            <person name="Tanaka T."/>
            <person name="Michiue T."/>
            <person name="Watanabe M."/>
            <person name="Bogdanovic O."/>
            <person name="Lister R."/>
            <person name="Georgiou G."/>
            <person name="Paranjpe S.S."/>
            <person name="van Kruijsbergen I."/>
            <person name="Shu S."/>
            <person name="Carlson J."/>
            <person name="Kinoshita T."/>
            <person name="Ohta Y."/>
            <person name="Mawaribuchi S."/>
            <person name="Jenkins J."/>
            <person name="Grimwood J."/>
            <person name="Schmutz J."/>
            <person name="Mitros T."/>
            <person name="Mozaffari S.V."/>
            <person name="Suzuki Y."/>
            <person name="Haramoto Y."/>
            <person name="Yamamoto T.S."/>
            <person name="Takagi C."/>
            <person name="Heald R."/>
            <person name="Miller K."/>
            <person name="Haudenschild C."/>
            <person name="Kitzman J."/>
            <person name="Nakayama T."/>
            <person name="Izutsu Y."/>
            <person name="Robert J."/>
            <person name="Fortriede J."/>
            <person name="Burns K."/>
            <person name="Lotay V."/>
            <person name="Karimi K."/>
            <person name="Yasuoka Y."/>
            <person name="Dichmann D.S."/>
            <person name="Flajnik M.F."/>
            <person name="Houston D.W."/>
            <person name="Shendure J."/>
            <person name="DuPasquier L."/>
            <person name="Vize P.D."/>
            <person name="Zorn A.M."/>
            <person name="Ito M."/>
            <person name="Marcotte E.M."/>
            <person name="Wallingford J.B."/>
            <person name="Ito Y."/>
            <person name="Asashima M."/>
            <person name="Ueno N."/>
            <person name="Matsuda Y."/>
            <person name="Veenstra G.J."/>
            <person name="Fujiyama A."/>
            <person name="Harland R.M."/>
            <person name="Taira M."/>
            <person name="Rokhsar D.S."/>
        </authorList>
    </citation>
    <scope>NUCLEOTIDE SEQUENCE [LARGE SCALE GENOMIC DNA]</scope>
    <source>
        <strain evidence="3">J</strain>
    </source>
</reference>
<feature type="region of interest" description="Disordered" evidence="1">
    <location>
        <begin position="50"/>
        <end position="69"/>
    </location>
</feature>
<evidence type="ECO:0000313" key="3">
    <source>
        <dbReference type="Proteomes" id="UP000694892"/>
    </source>
</evidence>
<protein>
    <submittedName>
        <fullName evidence="2">Uncharacterized protein</fullName>
    </submittedName>
</protein>
<name>A0A974CKL4_XENLA</name>
<sequence length="69" mass="7639">MGASHRTGCAYRDSPVPLGIQRKERFKVVEFVPLSPSLCAAVRPGRALTGLPQQSSGERQRRYSLTCTY</sequence>
<dbReference type="Proteomes" id="UP000694892">
    <property type="component" value="Chromosome 6S"/>
</dbReference>